<organism evidence="6 7">
    <name type="scientific">Streptomyces armeniacus</name>
    <dbReference type="NCBI Taxonomy" id="83291"/>
    <lineage>
        <taxon>Bacteria</taxon>
        <taxon>Bacillati</taxon>
        <taxon>Actinomycetota</taxon>
        <taxon>Actinomycetes</taxon>
        <taxon>Kitasatosporales</taxon>
        <taxon>Streptomycetaceae</taxon>
        <taxon>Streptomyces</taxon>
    </lineage>
</organism>
<dbReference type="PANTHER" id="PTHR30532">
    <property type="entry name" value="IRON III DICITRATE-BINDING PERIPLASMIC PROTEIN"/>
    <property type="match status" value="1"/>
</dbReference>
<evidence type="ECO:0000259" key="5">
    <source>
        <dbReference type="PROSITE" id="PS50983"/>
    </source>
</evidence>
<dbReference type="PROSITE" id="PS50983">
    <property type="entry name" value="FE_B12_PBP"/>
    <property type="match status" value="1"/>
</dbReference>
<accession>A0A345Y151</accession>
<dbReference type="KEGG" id="sarm:DVA86_24725"/>
<evidence type="ECO:0000256" key="3">
    <source>
        <dbReference type="ARBA" id="ARBA00022448"/>
    </source>
</evidence>
<comment type="similarity">
    <text evidence="2">Belongs to the bacterial solute-binding protein 8 family.</text>
</comment>
<dbReference type="PANTHER" id="PTHR30532:SF24">
    <property type="entry name" value="FERRIC ENTEROBACTIN-BINDING PERIPLASMIC PROTEIN FEPB"/>
    <property type="match status" value="1"/>
</dbReference>
<dbReference type="Proteomes" id="UP000254425">
    <property type="component" value="Chromosome"/>
</dbReference>
<evidence type="ECO:0000313" key="7">
    <source>
        <dbReference type="Proteomes" id="UP000254425"/>
    </source>
</evidence>
<dbReference type="Gene3D" id="3.40.50.1980">
    <property type="entry name" value="Nitrogenase molybdenum iron protein domain"/>
    <property type="match status" value="2"/>
</dbReference>
<sequence>MLATGGALGLGALLTACGGDDGGSGAKGADSGPWKFTDDRGKKLKAGQRPERIVAFVSSAAALYDYGVECVGIFGPSEPLNGKPNPQAGDLETAELTSLGTAFGDFNIEKYAELRPDLLVSNMFPSPDLWFVPPESSKKISRLAPTLGISFARTSLLDPLERYEELAASLGADLKAEKATAAKARFRKAEQTLRDAAKAKGGLKVLAMTGDAEQMYVAVPDSYVDLHYFKDLGVEFVEGKKSDKWGFWEFLSWENADKYHADLLMLDNRSQALTPDDLAKKPVWAGLPAVKAGQTVPWAMEERCSYRGWAPVVERLAAALTKADRLD</sequence>
<dbReference type="GO" id="GO:1901678">
    <property type="term" value="P:iron coordination entity transport"/>
    <property type="evidence" value="ECO:0007669"/>
    <property type="project" value="UniProtKB-ARBA"/>
</dbReference>
<dbReference type="Pfam" id="PF01497">
    <property type="entry name" value="Peripla_BP_2"/>
    <property type="match status" value="1"/>
</dbReference>
<feature type="domain" description="Fe/B12 periplasmic-binding" evidence="5">
    <location>
        <begin position="51"/>
        <end position="327"/>
    </location>
</feature>
<keyword evidence="4" id="KW-0732">Signal</keyword>
<evidence type="ECO:0000256" key="4">
    <source>
        <dbReference type="ARBA" id="ARBA00022729"/>
    </source>
</evidence>
<dbReference type="GO" id="GO:0030288">
    <property type="term" value="C:outer membrane-bounded periplasmic space"/>
    <property type="evidence" value="ECO:0007669"/>
    <property type="project" value="TreeGrafter"/>
</dbReference>
<proteinExistence type="inferred from homology"/>
<dbReference type="EMBL" id="CP031320">
    <property type="protein sequence ID" value="AXK37617.1"/>
    <property type="molecule type" value="Genomic_DNA"/>
</dbReference>
<comment type="subcellular location">
    <subcellularLocation>
        <location evidence="1">Cell envelope</location>
    </subcellularLocation>
</comment>
<dbReference type="InterPro" id="IPR002491">
    <property type="entry name" value="ABC_transptr_periplasmic_BD"/>
</dbReference>
<keyword evidence="7" id="KW-1185">Reference proteome</keyword>
<keyword evidence="3" id="KW-0813">Transport</keyword>
<reference evidence="6 7" key="1">
    <citation type="submission" date="2018-07" db="EMBL/GenBank/DDBJ databases">
        <title>Draft genome of the type strain Streptomyces armeniacus ATCC 15676.</title>
        <authorList>
            <person name="Labana P."/>
            <person name="Gosse J.T."/>
            <person name="Boddy C.N."/>
        </authorList>
    </citation>
    <scope>NUCLEOTIDE SEQUENCE [LARGE SCALE GENOMIC DNA]</scope>
    <source>
        <strain evidence="6 7">ATCC 15676</strain>
    </source>
</reference>
<gene>
    <name evidence="6" type="ORF">DVA86_24725</name>
</gene>
<dbReference type="SUPFAM" id="SSF53807">
    <property type="entry name" value="Helical backbone' metal receptor"/>
    <property type="match status" value="1"/>
</dbReference>
<protein>
    <submittedName>
        <fullName evidence="6">ABC transporter substrate-binding protein</fullName>
    </submittedName>
</protein>
<evidence type="ECO:0000256" key="1">
    <source>
        <dbReference type="ARBA" id="ARBA00004196"/>
    </source>
</evidence>
<name>A0A345Y151_9ACTN</name>
<dbReference type="AlphaFoldDB" id="A0A345Y151"/>
<evidence type="ECO:0000313" key="6">
    <source>
        <dbReference type="EMBL" id="AXK37617.1"/>
    </source>
</evidence>
<dbReference type="InterPro" id="IPR051313">
    <property type="entry name" value="Bact_iron-sidero_bind"/>
</dbReference>
<evidence type="ECO:0000256" key="2">
    <source>
        <dbReference type="ARBA" id="ARBA00008814"/>
    </source>
</evidence>